<keyword evidence="4" id="KW-1185">Reference proteome</keyword>
<evidence type="ECO:0000313" key="4">
    <source>
        <dbReference type="Proteomes" id="UP000326924"/>
    </source>
</evidence>
<evidence type="ECO:0000256" key="1">
    <source>
        <dbReference type="SAM" id="MobiDB-lite"/>
    </source>
</evidence>
<dbReference type="EMBL" id="VXIS01000265">
    <property type="protein sequence ID" value="KAA8895420.1"/>
    <property type="molecule type" value="Genomic_DNA"/>
</dbReference>
<dbReference type="GO" id="GO:0004771">
    <property type="term" value="F:sterol ester esterase activity"/>
    <property type="evidence" value="ECO:0007669"/>
    <property type="project" value="TreeGrafter"/>
</dbReference>
<dbReference type="Proteomes" id="UP000326924">
    <property type="component" value="Unassembled WGS sequence"/>
</dbReference>
<dbReference type="InterPro" id="IPR029058">
    <property type="entry name" value="AB_hydrolase_fold"/>
</dbReference>
<accession>A0A5J5EJ35</accession>
<feature type="compositionally biased region" description="Polar residues" evidence="1">
    <location>
        <begin position="382"/>
        <end position="406"/>
    </location>
</feature>
<dbReference type="GO" id="GO:0004806">
    <property type="term" value="F:triacylglycerol lipase activity"/>
    <property type="evidence" value="ECO:0007669"/>
    <property type="project" value="TreeGrafter"/>
</dbReference>
<feature type="domain" description="Alpha/beta hydrolase fold-3" evidence="2">
    <location>
        <begin position="218"/>
        <end position="357"/>
    </location>
</feature>
<dbReference type="GO" id="GO:0005829">
    <property type="term" value="C:cytosol"/>
    <property type="evidence" value="ECO:0007669"/>
    <property type="project" value="TreeGrafter"/>
</dbReference>
<comment type="caution">
    <text evidence="3">The sequence shown here is derived from an EMBL/GenBank/DDBJ whole genome shotgun (WGS) entry which is preliminary data.</text>
</comment>
<dbReference type="InParanoid" id="A0A5J5EJ35"/>
<dbReference type="SUPFAM" id="SSF53474">
    <property type="entry name" value="alpha/beta-Hydrolases"/>
    <property type="match status" value="1"/>
</dbReference>
<feature type="compositionally biased region" description="Basic residues" evidence="1">
    <location>
        <begin position="627"/>
        <end position="639"/>
    </location>
</feature>
<reference evidence="3 4" key="1">
    <citation type="submission" date="2019-09" db="EMBL/GenBank/DDBJ databases">
        <title>Draft genome of the ectomycorrhizal ascomycete Sphaerosporella brunnea.</title>
        <authorList>
            <consortium name="DOE Joint Genome Institute"/>
            <person name="Benucci G.M."/>
            <person name="Marozzi G."/>
            <person name="Antonielli L."/>
            <person name="Sanchez S."/>
            <person name="Marco P."/>
            <person name="Wang X."/>
            <person name="Falini L.B."/>
            <person name="Barry K."/>
            <person name="Haridas S."/>
            <person name="Lipzen A."/>
            <person name="Labutti K."/>
            <person name="Grigoriev I.V."/>
            <person name="Murat C."/>
            <person name="Martin F."/>
            <person name="Albertini E."/>
            <person name="Donnini D."/>
            <person name="Bonito G."/>
        </authorList>
    </citation>
    <scope>NUCLEOTIDE SEQUENCE [LARGE SCALE GENOMIC DNA]</scope>
    <source>
        <strain evidence="3 4">Sb_GMNB300</strain>
    </source>
</reference>
<feature type="region of interest" description="Disordered" evidence="1">
    <location>
        <begin position="608"/>
        <end position="648"/>
    </location>
</feature>
<keyword evidence="3" id="KW-0378">Hydrolase</keyword>
<gene>
    <name evidence="3" type="ORF">FN846DRAFT_969769</name>
</gene>
<evidence type="ECO:0000313" key="3">
    <source>
        <dbReference type="EMBL" id="KAA8895420.1"/>
    </source>
</evidence>
<dbReference type="GO" id="GO:0019433">
    <property type="term" value="P:triglyceride catabolic process"/>
    <property type="evidence" value="ECO:0007669"/>
    <property type="project" value="TreeGrafter"/>
</dbReference>
<dbReference type="PANTHER" id="PTHR23025">
    <property type="entry name" value="TRIACYLGLYCEROL LIPASE"/>
    <property type="match status" value="1"/>
</dbReference>
<feature type="region of interest" description="Disordered" evidence="1">
    <location>
        <begin position="382"/>
        <end position="432"/>
    </location>
</feature>
<protein>
    <submittedName>
        <fullName evidence="3">Alpha/Beta hydrolase protein</fullName>
    </submittedName>
</protein>
<evidence type="ECO:0000259" key="2">
    <source>
        <dbReference type="Pfam" id="PF07859"/>
    </source>
</evidence>
<organism evidence="3 4">
    <name type="scientific">Sphaerosporella brunnea</name>
    <dbReference type="NCBI Taxonomy" id="1250544"/>
    <lineage>
        <taxon>Eukaryota</taxon>
        <taxon>Fungi</taxon>
        <taxon>Dikarya</taxon>
        <taxon>Ascomycota</taxon>
        <taxon>Pezizomycotina</taxon>
        <taxon>Pezizomycetes</taxon>
        <taxon>Pezizales</taxon>
        <taxon>Pyronemataceae</taxon>
        <taxon>Sphaerosporella</taxon>
    </lineage>
</organism>
<dbReference type="Gene3D" id="3.40.50.1820">
    <property type="entry name" value="alpha/beta hydrolase"/>
    <property type="match status" value="1"/>
</dbReference>
<sequence>MIDHVLGRPSLQFRKYQVLSVLLFWSLYLLRGNKHGPPVPLLRRLSKFFSKRVTPFQTVTLTLLYLYVSRNFAKLFNLESPEPLANLYTRSYFRATWIMTALDAGFWTAMRIRKKWVRDACSVLFTIYYLFAAERADEKVRRVRATITVDHLRVSWNKSRTPYLNALTKILHPNPNRFAPRPLRIPRPKESVYKEPVNAWLYFEGTREELRACRNIVLDFPGGGFVAMSPRHHDDKLLAWARLCPGVPVISIDYKKAPEFPYPYALNECYDCYHSIIYSRGRCVGLSGDVMPKIALTGDSAGGNFAAAVVLMILNATSTSSTGHLMEAGCKGLPLPTGVILIYPSLDLNMSSWMSEEQMKLIRQRETLDTNRCVVRKKSEYYETTSGGHPPSLSSNTAPNKPSGANKTIALDKQRDAPSPAPSTDSADPKEFSTRLAVTSRLSYFNDRVLTPEMMRAMVILYIGPDNRPDFQADFLLSPIVAPESLLARFPPVYFLTGERDPLVDDTVIFAGRIRAAKQAVRRHRRELGLKSKEPDSDEVEVSLIQGISHGFLQMASLFPEATRELRKCAVWITRIFEDHPGAEVDIDEERLGMADYLTAYTSDEEKPLEIGGGLGKKTNGNEPRGRGRAKTTRGRGKRAGSVVSLGSEDDLMGRRMKGLTGGLVKPIDVED</sequence>
<feature type="domain" description="Alpha/beta hydrolase fold-3" evidence="2">
    <location>
        <begin position="444"/>
        <end position="524"/>
    </location>
</feature>
<proteinExistence type="predicted"/>
<dbReference type="AlphaFoldDB" id="A0A5J5EJ35"/>
<dbReference type="InterPro" id="IPR013094">
    <property type="entry name" value="AB_hydrolase_3"/>
</dbReference>
<dbReference type="PANTHER" id="PTHR23025:SF3">
    <property type="entry name" value="HORMONE-SENSITIVE LIPASE"/>
    <property type="match status" value="1"/>
</dbReference>
<dbReference type="Pfam" id="PF07859">
    <property type="entry name" value="Abhydrolase_3"/>
    <property type="match status" value="2"/>
</dbReference>
<dbReference type="OrthoDB" id="5570009at2759"/>
<name>A0A5J5EJ35_9PEZI</name>